<evidence type="ECO:0000256" key="4">
    <source>
        <dbReference type="ARBA" id="ARBA00022679"/>
    </source>
</evidence>
<sequence>MGQTQLKVINQSKPITSIIILTHNQIEYTKLCIESIRKYTEKDTYEIIIIDNNSTDGTKDWLQEQDDLQLILNDYNAGFPAGCNQGIEIANGDNILLLNNDTIVTENWLTNLRTALTSSNDIGAVGPITNSASYYQTIPTSYKSIADMHNFASSLNVSNPAKWECRLKLIGFCMLIKREVIDKIGLLDERFTPGNYEDDDYSFRIVQEGYKLLLCKDTFIHHFGGASFKHVSNEYINLMTNNAKKFIQKWGFNSTYSSMIRFEIINLIDSPQLEPIRVLEVGCACGATLLEIKNQYPNAELYGIELNASEANIAGKFANVEAEDVEMKLSYPESFFDYMIFADVLQHLHNPWQVVENVKKYLKPNGKLLISLPNVMHYSVLRELLDGKWTYRDAGILDRRHLRFFTRQEMLKMLEDAGYTKIEIGATNLPVNEIDAKLISDLAALTDYARFEEETKAYQYLFRVHNLQEYNRIEQLLKSINEFHSIEAIDELADLIVSNDSLFTHTRNEIFNYPDCQNLFNMIAISMYNKKLYDYVLPLLQDSLSVNEQDDDTLYNIGYVLYQSGEFEIARSYLKKIRDKDEHVMSMIGTTHP</sequence>
<comment type="caution">
    <text evidence="6">The sequence shown here is derived from an EMBL/GenBank/DDBJ whole genome shotgun (WGS) entry which is preliminary data.</text>
</comment>
<keyword evidence="3 6" id="KW-0328">Glycosyltransferase</keyword>
<dbReference type="PANTHER" id="PTHR43179:SF12">
    <property type="entry name" value="GALACTOFURANOSYLTRANSFERASE GLFT2"/>
    <property type="match status" value="1"/>
</dbReference>
<evidence type="ECO:0000259" key="5">
    <source>
        <dbReference type="Pfam" id="PF00535"/>
    </source>
</evidence>
<dbReference type="InterPro" id="IPR029044">
    <property type="entry name" value="Nucleotide-diphossugar_trans"/>
</dbReference>
<comment type="pathway">
    <text evidence="1">Cell wall biogenesis; cell wall polysaccharide biosynthesis.</text>
</comment>
<protein>
    <submittedName>
        <fullName evidence="6">Glycosyltransferase</fullName>
        <ecNumber evidence="6">2.4.-.-</ecNumber>
    </submittedName>
</protein>
<dbReference type="PANTHER" id="PTHR43179">
    <property type="entry name" value="RHAMNOSYLTRANSFERASE WBBL"/>
    <property type="match status" value="1"/>
</dbReference>
<dbReference type="GO" id="GO:0016757">
    <property type="term" value="F:glycosyltransferase activity"/>
    <property type="evidence" value="ECO:0007669"/>
    <property type="project" value="UniProtKB-KW"/>
</dbReference>
<dbReference type="Gene3D" id="1.25.40.10">
    <property type="entry name" value="Tetratricopeptide repeat domain"/>
    <property type="match status" value="1"/>
</dbReference>
<evidence type="ECO:0000313" key="7">
    <source>
        <dbReference type="Proteomes" id="UP001597493"/>
    </source>
</evidence>
<dbReference type="SUPFAM" id="SSF53448">
    <property type="entry name" value="Nucleotide-diphospho-sugar transferases"/>
    <property type="match status" value="1"/>
</dbReference>
<keyword evidence="4 6" id="KW-0808">Transferase</keyword>
<name>A0ABW5R374_9BACL</name>
<comment type="similarity">
    <text evidence="2">Belongs to the glycosyltransferase 2 family.</text>
</comment>
<dbReference type="SUPFAM" id="SSF53335">
    <property type="entry name" value="S-adenosyl-L-methionine-dependent methyltransferases"/>
    <property type="match status" value="1"/>
</dbReference>
<evidence type="ECO:0000256" key="3">
    <source>
        <dbReference type="ARBA" id="ARBA00022676"/>
    </source>
</evidence>
<evidence type="ECO:0000256" key="1">
    <source>
        <dbReference type="ARBA" id="ARBA00004776"/>
    </source>
</evidence>
<dbReference type="Gene3D" id="3.40.50.150">
    <property type="entry name" value="Vaccinia Virus protein VP39"/>
    <property type="match status" value="1"/>
</dbReference>
<dbReference type="RefSeq" id="WP_379278231.1">
    <property type="nucleotide sequence ID" value="NZ_JBHUGT010000017.1"/>
</dbReference>
<organism evidence="6 7">
    <name type="scientific">Paenibacillus thailandensis</name>
    <dbReference type="NCBI Taxonomy" id="393250"/>
    <lineage>
        <taxon>Bacteria</taxon>
        <taxon>Bacillati</taxon>
        <taxon>Bacillota</taxon>
        <taxon>Bacilli</taxon>
        <taxon>Bacillales</taxon>
        <taxon>Paenibacillaceae</taxon>
        <taxon>Paenibacillus</taxon>
    </lineage>
</organism>
<evidence type="ECO:0000313" key="6">
    <source>
        <dbReference type="EMBL" id="MFD2663007.1"/>
    </source>
</evidence>
<dbReference type="Gene3D" id="3.90.550.10">
    <property type="entry name" value="Spore Coat Polysaccharide Biosynthesis Protein SpsA, Chain A"/>
    <property type="match status" value="1"/>
</dbReference>
<dbReference type="InterPro" id="IPR011990">
    <property type="entry name" value="TPR-like_helical_dom_sf"/>
</dbReference>
<feature type="domain" description="Glycosyltransferase 2-like" evidence="5">
    <location>
        <begin position="17"/>
        <end position="149"/>
    </location>
</feature>
<dbReference type="SUPFAM" id="SSF48452">
    <property type="entry name" value="TPR-like"/>
    <property type="match status" value="1"/>
</dbReference>
<dbReference type="EMBL" id="JBHUMY010000037">
    <property type="protein sequence ID" value="MFD2663007.1"/>
    <property type="molecule type" value="Genomic_DNA"/>
</dbReference>
<evidence type="ECO:0000256" key="2">
    <source>
        <dbReference type="ARBA" id="ARBA00006739"/>
    </source>
</evidence>
<dbReference type="InterPro" id="IPR001173">
    <property type="entry name" value="Glyco_trans_2-like"/>
</dbReference>
<dbReference type="Pfam" id="PF00535">
    <property type="entry name" value="Glycos_transf_2"/>
    <property type="match status" value="1"/>
</dbReference>
<dbReference type="Pfam" id="PF13489">
    <property type="entry name" value="Methyltransf_23"/>
    <property type="match status" value="1"/>
</dbReference>
<dbReference type="InterPro" id="IPR029063">
    <property type="entry name" value="SAM-dependent_MTases_sf"/>
</dbReference>
<dbReference type="CDD" id="cd02440">
    <property type="entry name" value="AdoMet_MTases"/>
    <property type="match status" value="1"/>
</dbReference>
<dbReference type="Proteomes" id="UP001597493">
    <property type="component" value="Unassembled WGS sequence"/>
</dbReference>
<proteinExistence type="inferred from homology"/>
<reference evidence="7" key="1">
    <citation type="journal article" date="2019" name="Int. J. Syst. Evol. Microbiol.">
        <title>The Global Catalogue of Microorganisms (GCM) 10K type strain sequencing project: providing services to taxonomists for standard genome sequencing and annotation.</title>
        <authorList>
            <consortium name="The Broad Institute Genomics Platform"/>
            <consortium name="The Broad Institute Genome Sequencing Center for Infectious Disease"/>
            <person name="Wu L."/>
            <person name="Ma J."/>
        </authorList>
    </citation>
    <scope>NUCLEOTIDE SEQUENCE [LARGE SCALE GENOMIC DNA]</scope>
    <source>
        <strain evidence="7">TISTR 1827</strain>
    </source>
</reference>
<dbReference type="EC" id="2.4.-.-" evidence="6"/>
<gene>
    <name evidence="6" type="ORF">ACFSW5_22375</name>
</gene>
<dbReference type="CDD" id="cd04186">
    <property type="entry name" value="GT_2_like_c"/>
    <property type="match status" value="1"/>
</dbReference>
<accession>A0ABW5R374</accession>
<keyword evidence="7" id="KW-1185">Reference proteome</keyword>